<keyword evidence="1" id="KW-0863">Zinc-finger</keyword>
<feature type="region of interest" description="Disordered" evidence="2">
    <location>
        <begin position="1"/>
        <end position="63"/>
    </location>
</feature>
<proteinExistence type="predicted"/>
<keyword evidence="1" id="KW-0862">Zinc</keyword>
<feature type="region of interest" description="Disordered" evidence="2">
    <location>
        <begin position="151"/>
        <end position="172"/>
    </location>
</feature>
<dbReference type="Proteomes" id="UP000823775">
    <property type="component" value="Unassembled WGS sequence"/>
</dbReference>
<comment type="caution">
    <text evidence="4">The sequence shown here is derived from an EMBL/GenBank/DDBJ whole genome shotgun (WGS) entry which is preliminary data.</text>
</comment>
<evidence type="ECO:0000256" key="2">
    <source>
        <dbReference type="SAM" id="MobiDB-lite"/>
    </source>
</evidence>
<evidence type="ECO:0000256" key="1">
    <source>
        <dbReference type="PROSITE-ProRule" id="PRU00047"/>
    </source>
</evidence>
<feature type="domain" description="CCHC-type" evidence="3">
    <location>
        <begin position="128"/>
        <end position="142"/>
    </location>
</feature>
<accession>A0ABS8SLP0</accession>
<reference evidence="4 5" key="1">
    <citation type="journal article" date="2021" name="BMC Genomics">
        <title>Datura genome reveals duplications of psychoactive alkaloid biosynthetic genes and high mutation rate following tissue culture.</title>
        <authorList>
            <person name="Rajewski A."/>
            <person name="Carter-House D."/>
            <person name="Stajich J."/>
            <person name="Litt A."/>
        </authorList>
    </citation>
    <scope>NUCLEOTIDE SEQUENCE [LARGE SCALE GENOMIC DNA]</scope>
    <source>
        <strain evidence="4">AR-01</strain>
    </source>
</reference>
<dbReference type="InterPro" id="IPR001878">
    <property type="entry name" value="Znf_CCHC"/>
</dbReference>
<dbReference type="EMBL" id="JACEIK010000602">
    <property type="protein sequence ID" value="MCD7459685.1"/>
    <property type="molecule type" value="Genomic_DNA"/>
</dbReference>
<keyword evidence="1" id="KW-0479">Metal-binding</keyword>
<organism evidence="4 5">
    <name type="scientific">Datura stramonium</name>
    <name type="common">Jimsonweed</name>
    <name type="synonym">Common thornapple</name>
    <dbReference type="NCBI Taxonomy" id="4076"/>
    <lineage>
        <taxon>Eukaryota</taxon>
        <taxon>Viridiplantae</taxon>
        <taxon>Streptophyta</taxon>
        <taxon>Embryophyta</taxon>
        <taxon>Tracheophyta</taxon>
        <taxon>Spermatophyta</taxon>
        <taxon>Magnoliopsida</taxon>
        <taxon>eudicotyledons</taxon>
        <taxon>Gunneridae</taxon>
        <taxon>Pentapetalae</taxon>
        <taxon>asterids</taxon>
        <taxon>lamiids</taxon>
        <taxon>Solanales</taxon>
        <taxon>Solanaceae</taxon>
        <taxon>Solanoideae</taxon>
        <taxon>Datureae</taxon>
        <taxon>Datura</taxon>
    </lineage>
</organism>
<feature type="region of interest" description="Disordered" evidence="2">
    <location>
        <begin position="78"/>
        <end position="99"/>
    </location>
</feature>
<gene>
    <name evidence="4" type="ORF">HAX54_041642</name>
</gene>
<evidence type="ECO:0000313" key="4">
    <source>
        <dbReference type="EMBL" id="MCD7459685.1"/>
    </source>
</evidence>
<protein>
    <recommendedName>
        <fullName evidence="3">CCHC-type domain-containing protein</fullName>
    </recommendedName>
</protein>
<evidence type="ECO:0000259" key="3">
    <source>
        <dbReference type="PROSITE" id="PS50158"/>
    </source>
</evidence>
<evidence type="ECO:0000313" key="5">
    <source>
        <dbReference type="Proteomes" id="UP000823775"/>
    </source>
</evidence>
<dbReference type="PROSITE" id="PS50158">
    <property type="entry name" value="ZF_CCHC"/>
    <property type="match status" value="1"/>
</dbReference>
<feature type="compositionally biased region" description="Polar residues" evidence="2">
    <location>
        <begin position="8"/>
        <end position="20"/>
    </location>
</feature>
<feature type="compositionally biased region" description="Gly residues" evidence="2">
    <location>
        <begin position="28"/>
        <end position="49"/>
    </location>
</feature>
<sequence length="456" mass="49273">MDCPVRGQSGTARPTGSMVGSSALVGPSGPGAQLGRGQGPSGQGAQLGRGKGRGEAATPDYAYPHPRMFALDSQRVIEPPAGSTSSTEPSHGTLVEAGQRQSRGSAILFCRVCSRRHVGRCRREPIICFTCGGEGHKFMDCPVRGQSGIERPTGSVVGSSTPVGPRGPGAQLGREKGVPMVELLVVWRCGLMLSQGVSAYDNRCASLAEGHRYWRIFLLHRSLSCALFPHVRPNVKKIFADDYKTWWSKTHGNFIDSYLQTLVDAAGPISTKISEVAPQGCRNATLKIGYSSASIVILSEQCKGKGSQLLIEAPTEQEYDQDIKGGKGSFPLSIVAHDSKKRSSQGESASIHEDYCWKKVRSCSNKSGVAHLVVVEISNSVEWPSRTLTVPFKKLSESDVDCASSLKEEVQVILEEMDGKDVDVSPLMRLMTSFFELSSIYDQARLTLHDKDMKVA</sequence>
<name>A0ABS8SLP0_DATST</name>
<keyword evidence="5" id="KW-1185">Reference proteome</keyword>